<dbReference type="PANTHER" id="PTHR32120:SF10">
    <property type="entry name" value="SMALL RIBOSOMAL SUBUNIT BIOGENESIS GTPASE RSGA"/>
    <property type="match status" value="1"/>
</dbReference>
<dbReference type="InterPro" id="IPR030378">
    <property type="entry name" value="G_CP_dom"/>
</dbReference>
<dbReference type="Proteomes" id="UP000662747">
    <property type="component" value="Chromosome"/>
</dbReference>
<evidence type="ECO:0000256" key="4">
    <source>
        <dbReference type="ARBA" id="ARBA00022730"/>
    </source>
</evidence>
<reference evidence="13 14" key="1">
    <citation type="submission" date="2021-02" db="EMBL/GenBank/DDBJ databases">
        <title>De Novo genome assembly of isolated myxobacteria.</title>
        <authorList>
            <person name="Stevens D.C."/>
        </authorList>
    </citation>
    <scope>NUCLEOTIDE SEQUENCE [LARGE SCALE GENOMIC DNA]</scope>
    <source>
        <strain evidence="14">SCPEA02</strain>
    </source>
</reference>
<dbReference type="CDD" id="cd01854">
    <property type="entry name" value="YjeQ_EngC"/>
    <property type="match status" value="1"/>
</dbReference>
<comment type="subcellular location">
    <subcellularLocation>
        <location evidence="10">Cytoplasm</location>
    </subcellularLocation>
</comment>
<dbReference type="SUPFAM" id="SSF52540">
    <property type="entry name" value="P-loop containing nucleoside triphosphate hydrolases"/>
    <property type="match status" value="1"/>
</dbReference>
<dbReference type="PROSITE" id="PS51721">
    <property type="entry name" value="G_CP"/>
    <property type="match status" value="1"/>
</dbReference>
<keyword evidence="7 10" id="KW-0862">Zinc</keyword>
<organism evidence="13 14">
    <name type="scientific">Pyxidicoccus parkwayensis</name>
    <dbReference type="NCBI Taxonomy" id="2813578"/>
    <lineage>
        <taxon>Bacteria</taxon>
        <taxon>Pseudomonadati</taxon>
        <taxon>Myxococcota</taxon>
        <taxon>Myxococcia</taxon>
        <taxon>Myxococcales</taxon>
        <taxon>Cystobacterineae</taxon>
        <taxon>Myxococcaceae</taxon>
        <taxon>Pyxidicoccus</taxon>
    </lineage>
</organism>
<dbReference type="RefSeq" id="WP_206720522.1">
    <property type="nucleotide sequence ID" value="NZ_CP071090.1"/>
</dbReference>
<dbReference type="EC" id="3.6.1.-" evidence="10"/>
<evidence type="ECO:0000256" key="7">
    <source>
        <dbReference type="ARBA" id="ARBA00022833"/>
    </source>
</evidence>
<comment type="similarity">
    <text evidence="10">Belongs to the TRAFAC class YlqF/YawG GTPase family. RsgA subfamily.</text>
</comment>
<feature type="binding site" evidence="10">
    <location>
        <begin position="204"/>
        <end position="212"/>
    </location>
    <ligand>
        <name>GTP</name>
        <dbReference type="ChEBI" id="CHEBI:37565"/>
    </ligand>
</feature>
<keyword evidence="14" id="KW-1185">Reference proteome</keyword>
<dbReference type="HAMAP" id="MF_01820">
    <property type="entry name" value="GTPase_RsgA"/>
    <property type="match status" value="1"/>
</dbReference>
<keyword evidence="2 10" id="KW-0690">Ribosome biogenesis</keyword>
<dbReference type="InterPro" id="IPR004881">
    <property type="entry name" value="Ribosome_biogen_GTPase_RsgA"/>
</dbReference>
<evidence type="ECO:0000256" key="9">
    <source>
        <dbReference type="ARBA" id="ARBA00023134"/>
    </source>
</evidence>
<comment type="subunit">
    <text evidence="10">Monomer. Associates with 30S ribosomal subunit, binds 16S rRNA.</text>
</comment>
<evidence type="ECO:0000256" key="1">
    <source>
        <dbReference type="ARBA" id="ARBA00022490"/>
    </source>
</evidence>
<feature type="domain" description="EngC GTPase" evidence="11">
    <location>
        <begin position="113"/>
        <end position="260"/>
    </location>
</feature>
<comment type="function">
    <text evidence="10">One of several proteins that assist in the late maturation steps of the functional core of the 30S ribosomal subunit. Helps release RbfA from mature subunits. May play a role in the assembly of ribosomal proteins into the subunit. Circularly permuted GTPase that catalyzes slow GTP hydrolysis, GTPase activity is stimulated by the 30S ribosomal subunit.</text>
</comment>
<dbReference type="InterPro" id="IPR010914">
    <property type="entry name" value="RsgA_GTPase_dom"/>
</dbReference>
<keyword evidence="8 10" id="KW-0694">RNA-binding</keyword>
<dbReference type="PANTHER" id="PTHR32120">
    <property type="entry name" value="SMALL RIBOSOMAL SUBUNIT BIOGENESIS GTPASE RSGA"/>
    <property type="match status" value="1"/>
</dbReference>
<keyword evidence="6 10" id="KW-0378">Hydrolase</keyword>
<accession>A0ABX7NN86</accession>
<keyword evidence="3 10" id="KW-0479">Metal-binding</keyword>
<evidence type="ECO:0000259" key="12">
    <source>
        <dbReference type="PROSITE" id="PS51721"/>
    </source>
</evidence>
<feature type="binding site" evidence="10">
    <location>
        <position position="285"/>
    </location>
    <ligand>
        <name>Zn(2+)</name>
        <dbReference type="ChEBI" id="CHEBI:29105"/>
    </ligand>
</feature>
<evidence type="ECO:0000256" key="10">
    <source>
        <dbReference type="HAMAP-Rule" id="MF_01820"/>
    </source>
</evidence>
<keyword evidence="5 10" id="KW-0547">Nucleotide-binding</keyword>
<evidence type="ECO:0000259" key="11">
    <source>
        <dbReference type="PROSITE" id="PS50936"/>
    </source>
</evidence>
<dbReference type="InterPro" id="IPR027417">
    <property type="entry name" value="P-loop_NTPase"/>
</dbReference>
<evidence type="ECO:0000256" key="3">
    <source>
        <dbReference type="ARBA" id="ARBA00022723"/>
    </source>
</evidence>
<dbReference type="PROSITE" id="PS50936">
    <property type="entry name" value="ENGC_GTPASE"/>
    <property type="match status" value="1"/>
</dbReference>
<dbReference type="NCBIfam" id="TIGR00157">
    <property type="entry name" value="ribosome small subunit-dependent GTPase A"/>
    <property type="match status" value="1"/>
</dbReference>
<keyword evidence="9 10" id="KW-0342">GTP-binding</keyword>
<keyword evidence="4 10" id="KW-0699">rRNA-binding</keyword>
<feature type="binding site" evidence="10">
    <location>
        <position position="292"/>
    </location>
    <ligand>
        <name>Zn(2+)</name>
        <dbReference type="ChEBI" id="CHEBI:29105"/>
    </ligand>
</feature>
<protein>
    <recommendedName>
        <fullName evidence="10">Small ribosomal subunit biogenesis GTPase RsgA</fullName>
        <ecNumber evidence="10">3.6.1.-</ecNumber>
    </recommendedName>
</protein>
<evidence type="ECO:0000313" key="13">
    <source>
        <dbReference type="EMBL" id="QSQ18934.1"/>
    </source>
</evidence>
<feature type="domain" description="CP-type G" evidence="12">
    <location>
        <begin position="103"/>
        <end position="262"/>
    </location>
</feature>
<dbReference type="Gene3D" id="3.40.50.300">
    <property type="entry name" value="P-loop containing nucleotide triphosphate hydrolases"/>
    <property type="match status" value="1"/>
</dbReference>
<proteinExistence type="inferred from homology"/>
<dbReference type="EMBL" id="CP071090">
    <property type="protein sequence ID" value="QSQ18934.1"/>
    <property type="molecule type" value="Genomic_DNA"/>
</dbReference>
<feature type="binding site" evidence="10">
    <location>
        <position position="290"/>
    </location>
    <ligand>
        <name>Zn(2+)</name>
        <dbReference type="ChEBI" id="CHEBI:29105"/>
    </ligand>
</feature>
<evidence type="ECO:0000256" key="2">
    <source>
        <dbReference type="ARBA" id="ARBA00022517"/>
    </source>
</evidence>
<sequence>MSLDSLGWTPALALAFSDVLSQSSLSLVPGRVVRQARGLLSVQTAGRVLLARTAGRLLHHAPGAEALPAIGDWVALQLPAGEGEALLHAVLPRHSALVRREAGSERDGQLLAANLDVVFLVAGQDDDFNPRRLERALTLAWNSGAAPVVVLSKTDLLDDVEGRVQEVEALAPGVPVLALSAHTGDGVDALLAWLPAGKTGALLGSSGVGKSTLVNRLLGEERLATQAVREDDSRGRHTTTHRELFALPSGGLLIDGPGMREFGMWGEEEGVENAFADILALAAGCRFADCEHRSEPGCAVRAAVEEGALEAARLGSYEKLRREQAHHLRQTDPLVRKEYRRHMGSLIKSAREWGKTKRRGDS</sequence>
<dbReference type="Pfam" id="PF03193">
    <property type="entry name" value="RsgA_GTPase"/>
    <property type="match status" value="1"/>
</dbReference>
<gene>
    <name evidence="10 13" type="primary">rsgA</name>
    <name evidence="13" type="ORF">JY651_26645</name>
</gene>
<feature type="binding site" evidence="10">
    <location>
        <position position="298"/>
    </location>
    <ligand>
        <name>Zn(2+)</name>
        <dbReference type="ChEBI" id="CHEBI:29105"/>
    </ligand>
</feature>
<dbReference type="Gene3D" id="1.10.40.50">
    <property type="entry name" value="Probable gtpase engc, domain 3"/>
    <property type="match status" value="1"/>
</dbReference>
<evidence type="ECO:0000256" key="6">
    <source>
        <dbReference type="ARBA" id="ARBA00022801"/>
    </source>
</evidence>
<comment type="cofactor">
    <cofactor evidence="10">
        <name>Zn(2+)</name>
        <dbReference type="ChEBI" id="CHEBI:29105"/>
    </cofactor>
    <text evidence="10">Binds 1 zinc ion per subunit.</text>
</comment>
<evidence type="ECO:0000256" key="5">
    <source>
        <dbReference type="ARBA" id="ARBA00022741"/>
    </source>
</evidence>
<keyword evidence="1 10" id="KW-0963">Cytoplasm</keyword>
<evidence type="ECO:0000313" key="14">
    <source>
        <dbReference type="Proteomes" id="UP000662747"/>
    </source>
</evidence>
<evidence type="ECO:0000256" key="8">
    <source>
        <dbReference type="ARBA" id="ARBA00022884"/>
    </source>
</evidence>
<feature type="binding site" evidence="10">
    <location>
        <begin position="152"/>
        <end position="155"/>
    </location>
    <ligand>
        <name>GTP</name>
        <dbReference type="ChEBI" id="CHEBI:37565"/>
    </ligand>
</feature>
<name>A0ABX7NN86_9BACT</name>